<evidence type="ECO:0000313" key="2">
    <source>
        <dbReference type="Proteomes" id="UP001163321"/>
    </source>
</evidence>
<keyword evidence="2" id="KW-1185">Reference proteome</keyword>
<protein>
    <submittedName>
        <fullName evidence="1">Uncharacterized protein</fullName>
    </submittedName>
</protein>
<comment type="caution">
    <text evidence="1">The sequence shown here is derived from an EMBL/GenBank/DDBJ whole genome shotgun (WGS) entry which is preliminary data.</text>
</comment>
<organism evidence="1 2">
    <name type="scientific">Peronosclerospora sorghi</name>
    <dbReference type="NCBI Taxonomy" id="230839"/>
    <lineage>
        <taxon>Eukaryota</taxon>
        <taxon>Sar</taxon>
        <taxon>Stramenopiles</taxon>
        <taxon>Oomycota</taxon>
        <taxon>Peronosporomycetes</taxon>
        <taxon>Peronosporales</taxon>
        <taxon>Peronosporaceae</taxon>
        <taxon>Peronosclerospora</taxon>
    </lineage>
</organism>
<proteinExistence type="predicted"/>
<accession>A0ACC0VHQ4</accession>
<sequence>MMDMLPLLKNSAMPAETLRRIYELGVCLRCCLRFTNISDFAIYAFAEQKIEQALLECIKNIHPVELKPHGGSGCTCCVGILRDAFYEKILRDVKQLSLKEDYDVKVFSLSIKLPGVVLLREYSLLHFLRANVENFPPTMSFDLKDVLKALLTPSISQMLSNAECASESEFTVLIEIKHEESAQEVRQIPAIKKQLEGPQKRGRGQAPPADGYGAISRALATLSSIPETITSPPSRLMTAPHALATFKRDSVFMQGRYLKYRRGLSQTPWIVDGQRLGESSVEECIGDLALPFFNGSGYKFHTAGREDVDVRMLGNGRPFILEILVSRNACNTLTADAKKAYRDQSEYEEIQKAVNDANRGTVEIVQVKSATKDDFAGLQAGADSKKKSYCCVVWSEGVLTPEVIARIEEIHNLTIQQQTPIRVLHRRTQMIRSKVIHSATCEVLNQHYMLLRLTTSAGTYVKEFVHGDRGRTNPNVASILVRREKICFRVSARCCCQSNRFMCRAAMLTLSNLMSKAS</sequence>
<evidence type="ECO:0000313" key="1">
    <source>
        <dbReference type="EMBL" id="KAI9905964.1"/>
    </source>
</evidence>
<reference evidence="1 2" key="1">
    <citation type="journal article" date="2022" name="bioRxiv">
        <title>The genome of the oomycete Peronosclerospora sorghi, a cosmopolitan pathogen of maize and sorghum, is inflated with dispersed pseudogenes.</title>
        <authorList>
            <person name="Fletcher K."/>
            <person name="Martin F."/>
            <person name="Isakeit T."/>
            <person name="Cavanaugh K."/>
            <person name="Magill C."/>
            <person name="Michelmore R."/>
        </authorList>
    </citation>
    <scope>NUCLEOTIDE SEQUENCE [LARGE SCALE GENOMIC DNA]</scope>
    <source>
        <strain evidence="1">P6</strain>
    </source>
</reference>
<dbReference type="EMBL" id="CM047588">
    <property type="protein sequence ID" value="KAI9905964.1"/>
    <property type="molecule type" value="Genomic_DNA"/>
</dbReference>
<dbReference type="Proteomes" id="UP001163321">
    <property type="component" value="Chromosome 9"/>
</dbReference>
<gene>
    <name evidence="1" type="ORF">PsorP6_014380</name>
</gene>
<name>A0ACC0VHQ4_9STRA</name>